<evidence type="ECO:0000313" key="2">
    <source>
        <dbReference type="Proteomes" id="UP001595953"/>
    </source>
</evidence>
<dbReference type="EMBL" id="JBHSGP010000024">
    <property type="protein sequence ID" value="MFC4723641.1"/>
    <property type="molecule type" value="Genomic_DNA"/>
</dbReference>
<proteinExistence type="predicted"/>
<keyword evidence="2" id="KW-1185">Reference proteome</keyword>
<protein>
    <submittedName>
        <fullName evidence="1">DUF4861 domain-containing protein</fullName>
    </submittedName>
</protein>
<evidence type="ECO:0000313" key="1">
    <source>
        <dbReference type="EMBL" id="MFC4723641.1"/>
    </source>
</evidence>
<dbReference type="Proteomes" id="UP001595953">
    <property type="component" value="Unassembled WGS sequence"/>
</dbReference>
<accession>A0ABV9N8R9</accession>
<name>A0ABV9N8R9_9FLAO</name>
<dbReference type="Pfam" id="PF16153">
    <property type="entry name" value="DUF4861"/>
    <property type="match status" value="1"/>
</dbReference>
<reference evidence="2" key="1">
    <citation type="journal article" date="2019" name="Int. J. Syst. Evol. Microbiol.">
        <title>The Global Catalogue of Microorganisms (GCM) 10K type strain sequencing project: providing services to taxonomists for standard genome sequencing and annotation.</title>
        <authorList>
            <consortium name="The Broad Institute Genomics Platform"/>
            <consortium name="The Broad Institute Genome Sequencing Center for Infectious Disease"/>
            <person name="Wu L."/>
            <person name="Ma J."/>
        </authorList>
    </citation>
    <scope>NUCLEOTIDE SEQUENCE [LARGE SCALE GENOMIC DNA]</scope>
    <source>
        <strain evidence="2">CCUG 63682</strain>
    </source>
</reference>
<comment type="caution">
    <text evidence="1">The sequence shown here is derived from an EMBL/GenBank/DDBJ whole genome shotgun (WGS) entry which is preliminary data.</text>
</comment>
<dbReference type="InterPro" id="IPR032342">
    <property type="entry name" value="DUF4861"/>
</dbReference>
<organism evidence="1 2">
    <name type="scientific">Geojedonia litorea</name>
    <dbReference type="NCBI Taxonomy" id="1268269"/>
    <lineage>
        <taxon>Bacteria</taxon>
        <taxon>Pseudomonadati</taxon>
        <taxon>Bacteroidota</taxon>
        <taxon>Flavobacteriia</taxon>
        <taxon>Flavobacteriales</taxon>
        <taxon>Flavobacteriaceae</taxon>
        <taxon>Geojedonia</taxon>
    </lineage>
</organism>
<sequence>MKISTFYSLILICCALVSCSRGSNQIITVKNTLDLARNFETVEIKRADVNLKTEGVFENLSVKDLKSNAILVSQFVDEDQDGKVDVLLFQPEIEAYSEKQFELLEVDASSKPEVIEYCYSRFVPERTDDYAWENNKVGFRTFGPTAQKMIEDNVKGGTLSSGIDAWLKRVEYPIINKWYKKAENDKGAYHKDSGEGLDNFHVGVSRGVGGIAVKIDTTYYISKNFTNWKTITTGPIRTSFVLEYADWDANGQTITEKKHISLDYGSNLSRFEIEITGTDAIYTGLTLHEKGGMPTQNEASGWISYWQPHDDSELGIAIVVPNKNMLSSELFDTPVKDWSNLYAQVKVNNGRALYYAGFGWKKADEFTTKEAWENYLETFALKINNPLVVTIN</sequence>
<gene>
    <name evidence="1" type="ORF">ACFO5O_15045</name>
</gene>
<dbReference type="RefSeq" id="WP_387965267.1">
    <property type="nucleotide sequence ID" value="NZ_JBHSGP010000024.1"/>
</dbReference>
<dbReference type="PROSITE" id="PS51257">
    <property type="entry name" value="PROKAR_LIPOPROTEIN"/>
    <property type="match status" value="1"/>
</dbReference>